<protein>
    <submittedName>
        <fullName evidence="2">Uncharacterized protein</fullName>
    </submittedName>
</protein>
<evidence type="ECO:0000313" key="2">
    <source>
        <dbReference type="EMBL" id="BBM59154.1"/>
    </source>
</evidence>
<reference evidence="2 3" key="1">
    <citation type="submission" date="2019-07" db="EMBL/GenBank/DDBJ databases">
        <title>Complete Genome Sequence of Leptotrichia hongkongensis Strain JMUB5056.</title>
        <authorList>
            <person name="Watanabe S."/>
            <person name="Cui L."/>
        </authorList>
    </citation>
    <scope>NUCLEOTIDE SEQUENCE [LARGE SCALE GENOMIC DNA]</scope>
    <source>
        <strain evidence="2 3">JMUB5056</strain>
    </source>
</reference>
<dbReference type="Proteomes" id="UP000321561">
    <property type="component" value="Chromosome"/>
</dbReference>
<organism evidence="2 3">
    <name type="scientific">Leptotrichia hongkongensis</name>
    <dbReference type="NCBI Taxonomy" id="554406"/>
    <lineage>
        <taxon>Bacteria</taxon>
        <taxon>Fusobacteriati</taxon>
        <taxon>Fusobacteriota</taxon>
        <taxon>Fusobacteriia</taxon>
        <taxon>Fusobacteriales</taxon>
        <taxon>Leptotrichiaceae</taxon>
        <taxon>Leptotrichia</taxon>
    </lineage>
</organism>
<dbReference type="OrthoDB" id="82298at2"/>
<proteinExistence type="predicted"/>
<dbReference type="AlphaFoldDB" id="A0A510L581"/>
<sequence>MNNKIYELYKKEIFLTQEELNEFKKKYINEENKVCGKDTLKGNLRDNISYSNIEKDKNYYYYFFKISEEKYTAIKVNKKFPEEIEKNSEDDKIRKENLKIVGEAIVYYYSEIVKYFQIKIASLDFEKLYGDYSEEGLKKIEKIIQEITLFYAKMYYRYPIREVRSASTELHEVMEEYNIDEQFTELEKIISLIRDVTYYQLERKREKEKEKEDKRSENWNKIFAAIGIALAVIEIVQGFLIK</sequence>
<keyword evidence="1" id="KW-0472">Membrane</keyword>
<accession>A0A510L581</accession>
<dbReference type="KEGG" id="lhg:JMUB5056_0737"/>
<gene>
    <name evidence="2" type="ORF">JMUB5056_0737</name>
</gene>
<dbReference type="EMBL" id="AP019846">
    <property type="protein sequence ID" value="BBM59154.1"/>
    <property type="molecule type" value="Genomic_DNA"/>
</dbReference>
<evidence type="ECO:0000256" key="1">
    <source>
        <dbReference type="SAM" id="Phobius"/>
    </source>
</evidence>
<keyword evidence="1" id="KW-1133">Transmembrane helix</keyword>
<keyword evidence="1" id="KW-0812">Transmembrane</keyword>
<name>A0A510L581_9FUSO</name>
<feature type="transmembrane region" description="Helical" evidence="1">
    <location>
        <begin position="222"/>
        <end position="241"/>
    </location>
</feature>
<dbReference type="RefSeq" id="WP_147005249.1">
    <property type="nucleotide sequence ID" value="NZ_AP019846.1"/>
</dbReference>
<evidence type="ECO:0000313" key="3">
    <source>
        <dbReference type="Proteomes" id="UP000321561"/>
    </source>
</evidence>